<feature type="transmembrane region" description="Helical" evidence="1">
    <location>
        <begin position="184"/>
        <end position="204"/>
    </location>
</feature>
<accession>A0A975K4R6</accession>
<organism evidence="2 3">
    <name type="scientific">Mycobacterium spongiae</name>
    <dbReference type="NCBI Taxonomy" id="886343"/>
    <lineage>
        <taxon>Bacteria</taxon>
        <taxon>Bacillati</taxon>
        <taxon>Actinomycetota</taxon>
        <taxon>Actinomycetes</taxon>
        <taxon>Mycobacteriales</taxon>
        <taxon>Mycobacteriaceae</taxon>
        <taxon>Mycobacterium</taxon>
    </lineage>
</organism>
<feature type="transmembrane region" description="Helical" evidence="1">
    <location>
        <begin position="152"/>
        <end position="172"/>
    </location>
</feature>
<reference evidence="2" key="1">
    <citation type="submission" date="2019-12" db="EMBL/GenBank/DDBJ databases">
        <title>Mycobacterium spongiae sp. nov.</title>
        <authorList>
            <person name="Stinear T."/>
        </authorList>
    </citation>
    <scope>NUCLEOTIDE SEQUENCE</scope>
    <source>
        <strain evidence="2">FSD4b-SM</strain>
    </source>
</reference>
<dbReference type="EMBL" id="CP046600">
    <property type="protein sequence ID" value="QUR69773.1"/>
    <property type="molecule type" value="Genomic_DNA"/>
</dbReference>
<protein>
    <submittedName>
        <fullName evidence="2">Uncharacterized protein</fullName>
    </submittedName>
</protein>
<proteinExistence type="predicted"/>
<feature type="transmembrane region" description="Helical" evidence="1">
    <location>
        <begin position="12"/>
        <end position="37"/>
    </location>
</feature>
<feature type="transmembrane region" description="Helical" evidence="1">
    <location>
        <begin position="210"/>
        <end position="233"/>
    </location>
</feature>
<dbReference type="AlphaFoldDB" id="A0A975K4R6"/>
<keyword evidence="1" id="KW-0812">Transmembrane</keyword>
<feature type="transmembrane region" description="Helical" evidence="1">
    <location>
        <begin position="64"/>
        <end position="88"/>
    </location>
</feature>
<sequence length="248" mass="27137">MELKLDPEWLHHCLKLLGIGGSILILWNGVCDLIYGYSPTLSGTEYFSRSVITVVLTAGGHPHWMVMLAQTAGWLYPLFALTYFHWWIGMRRAGFWLATLPILLLVYAVVMIGGIQHAGFAFLSVLEQAKAVVGSGDPTFFALANRYIIEHFFMGDLTAIVALSAGAFLLAVGIMSGRTIYPRWFVIVSPLGTMIVTMMVAAALPAPYAGYVLAPFGTWIMLVPNIAGTIWLWNHLDSLAADLVSASD</sequence>
<dbReference type="KEGG" id="mspg:F6B93_12240"/>
<gene>
    <name evidence="2" type="ORF">F6B93_12240</name>
</gene>
<evidence type="ECO:0000256" key="1">
    <source>
        <dbReference type="SAM" id="Phobius"/>
    </source>
</evidence>
<name>A0A975K4R6_9MYCO</name>
<evidence type="ECO:0000313" key="2">
    <source>
        <dbReference type="EMBL" id="QUR69773.1"/>
    </source>
</evidence>
<evidence type="ECO:0000313" key="3">
    <source>
        <dbReference type="Proteomes" id="UP000682202"/>
    </source>
</evidence>
<dbReference type="Proteomes" id="UP000682202">
    <property type="component" value="Chromosome"/>
</dbReference>
<feature type="transmembrane region" description="Helical" evidence="1">
    <location>
        <begin position="95"/>
        <end position="115"/>
    </location>
</feature>
<keyword evidence="1" id="KW-1133">Transmembrane helix</keyword>
<keyword evidence="1" id="KW-0472">Membrane</keyword>
<keyword evidence="3" id="KW-1185">Reference proteome</keyword>